<keyword evidence="5" id="KW-1185">Reference proteome</keyword>
<feature type="coiled-coil region" evidence="1">
    <location>
        <begin position="104"/>
        <end position="163"/>
    </location>
</feature>
<accession>A0ABM7RI51</accession>
<dbReference type="Pfam" id="PF24481">
    <property type="entry name" value="CT398_CC"/>
    <property type="match status" value="1"/>
</dbReference>
<proteinExistence type="predicted"/>
<dbReference type="Gene3D" id="1.10.287.1490">
    <property type="match status" value="1"/>
</dbReference>
<name>A0ABM7RI51_9BACT</name>
<feature type="domain" description="CT398-like coiled coil hairpin" evidence="3">
    <location>
        <begin position="11"/>
        <end position="187"/>
    </location>
</feature>
<dbReference type="InterPro" id="IPR003743">
    <property type="entry name" value="Zf-RING_7"/>
</dbReference>
<dbReference type="PANTHER" id="PTHR39082">
    <property type="entry name" value="PHOSPHOLIPASE C-BETA-2-RELATED"/>
    <property type="match status" value="1"/>
</dbReference>
<feature type="domain" description="C4-type zinc ribbon" evidence="2">
    <location>
        <begin position="199"/>
        <end position="230"/>
    </location>
</feature>
<dbReference type="PANTHER" id="PTHR39082:SF1">
    <property type="entry name" value="SCAVENGER RECEPTOR CLASS A MEMBER 3"/>
    <property type="match status" value="1"/>
</dbReference>
<organism evidence="4 5">
    <name type="scientific">Haloferula helveola</name>
    <dbReference type="NCBI Taxonomy" id="490095"/>
    <lineage>
        <taxon>Bacteria</taxon>
        <taxon>Pseudomonadati</taxon>
        <taxon>Verrucomicrobiota</taxon>
        <taxon>Verrucomicrobiia</taxon>
        <taxon>Verrucomicrobiales</taxon>
        <taxon>Verrucomicrobiaceae</taxon>
        <taxon>Haloferula</taxon>
    </lineage>
</organism>
<gene>
    <name evidence="4" type="ORF">HAHE_30110</name>
</gene>
<reference evidence="4 5" key="1">
    <citation type="submission" date="2021-06" db="EMBL/GenBank/DDBJ databases">
        <title>Complete genome of Haloferula helveola possessing various polysaccharide degrading enzymes.</title>
        <authorList>
            <person name="Takami H."/>
            <person name="Huang C."/>
            <person name="Hamasaki K."/>
        </authorList>
    </citation>
    <scope>NUCLEOTIDE SEQUENCE [LARGE SCALE GENOMIC DNA]</scope>
    <source>
        <strain evidence="4 5">CN-1</strain>
    </source>
</reference>
<dbReference type="EMBL" id="AP024702">
    <property type="protein sequence ID" value="BCX49103.1"/>
    <property type="molecule type" value="Genomic_DNA"/>
</dbReference>
<dbReference type="Pfam" id="PF02591">
    <property type="entry name" value="Zn_ribbon_9"/>
    <property type="match status" value="1"/>
</dbReference>
<keyword evidence="1" id="KW-0175">Coiled coil</keyword>
<evidence type="ECO:0000259" key="3">
    <source>
        <dbReference type="Pfam" id="PF24481"/>
    </source>
</evidence>
<evidence type="ECO:0000313" key="4">
    <source>
        <dbReference type="EMBL" id="BCX49103.1"/>
    </source>
</evidence>
<dbReference type="Proteomes" id="UP001374893">
    <property type="component" value="Chromosome"/>
</dbReference>
<evidence type="ECO:0000313" key="5">
    <source>
        <dbReference type="Proteomes" id="UP001374893"/>
    </source>
</evidence>
<protein>
    <submittedName>
        <fullName evidence="4">Nucleic acid-binding protein</fullName>
    </submittedName>
</protein>
<dbReference type="InterPro" id="IPR052376">
    <property type="entry name" value="Oxidative_Scav/Glycosyltrans"/>
</dbReference>
<dbReference type="RefSeq" id="WP_338685561.1">
    <property type="nucleotide sequence ID" value="NZ_AP024702.1"/>
</dbReference>
<evidence type="ECO:0000256" key="1">
    <source>
        <dbReference type="SAM" id="Coils"/>
    </source>
</evidence>
<sequence length="234" mass="25903">MLASIEGLLIVQDRDRKVQDLTQQLEKLPADEARARARLDGDQKAVGEAKAALQQNAVEAKTLDLDVQTRNTTITRLKQQQFETRKNDEFSALGHEIERYGNEVDSLETKQLELMESADELRSRLEGAQAALRKSEEVVEDDLKSIAARRSNIEAEIEETKRLRGEAAAKVDEELLSLYERLLKKKGGVAVAPVHSGQCGGCHVKLIPATLIKVGGAAEVVQCENCGRILYLED</sequence>
<dbReference type="InterPro" id="IPR056003">
    <property type="entry name" value="CT398_CC_hairpin"/>
</dbReference>
<evidence type="ECO:0000259" key="2">
    <source>
        <dbReference type="Pfam" id="PF02591"/>
    </source>
</evidence>